<protein>
    <submittedName>
        <fullName evidence="1">DNA polymerase III subunit delta</fullName>
    </submittedName>
</protein>
<name>A0A9D2HLH6_9BACT</name>
<reference evidence="1" key="2">
    <citation type="submission" date="2021-04" db="EMBL/GenBank/DDBJ databases">
        <authorList>
            <person name="Gilroy R."/>
        </authorList>
    </citation>
    <scope>NUCLEOTIDE SEQUENCE</scope>
    <source>
        <strain evidence="1">5032</strain>
    </source>
</reference>
<comment type="caution">
    <text evidence="1">The sequence shown here is derived from an EMBL/GenBank/DDBJ whole genome shotgun (WGS) entry which is preliminary data.</text>
</comment>
<dbReference type="Gene3D" id="3.40.50.300">
    <property type="entry name" value="P-loop containing nucleotide triphosphate hydrolases"/>
    <property type="match status" value="1"/>
</dbReference>
<dbReference type="Proteomes" id="UP000823821">
    <property type="component" value="Unassembled WGS sequence"/>
</dbReference>
<proteinExistence type="predicted"/>
<dbReference type="EMBL" id="DWZD01000039">
    <property type="protein sequence ID" value="HJA79115.1"/>
    <property type="molecule type" value="Genomic_DNA"/>
</dbReference>
<evidence type="ECO:0000313" key="2">
    <source>
        <dbReference type="Proteomes" id="UP000823821"/>
    </source>
</evidence>
<accession>A0A9D2HLH6</accession>
<reference evidence="1" key="1">
    <citation type="journal article" date="2021" name="PeerJ">
        <title>Extensive microbial diversity within the chicken gut microbiome revealed by metagenomics and culture.</title>
        <authorList>
            <person name="Gilroy R."/>
            <person name="Ravi A."/>
            <person name="Getino M."/>
            <person name="Pursley I."/>
            <person name="Horton D.L."/>
            <person name="Alikhan N.F."/>
            <person name="Baker D."/>
            <person name="Gharbi K."/>
            <person name="Hall N."/>
            <person name="Watson M."/>
            <person name="Adriaenssens E.M."/>
            <person name="Foster-Nyarko E."/>
            <person name="Jarju S."/>
            <person name="Secka A."/>
            <person name="Antonio M."/>
            <person name="Oren A."/>
            <person name="Chaudhuri R.R."/>
            <person name="La Ragione R."/>
            <person name="Hildebrand F."/>
            <person name="Pallen M.J."/>
        </authorList>
    </citation>
    <scope>NUCLEOTIDE SEQUENCE</scope>
    <source>
        <strain evidence="1">5032</strain>
    </source>
</reference>
<dbReference type="AlphaFoldDB" id="A0A9D2HLH6"/>
<dbReference type="SUPFAM" id="SSF52540">
    <property type="entry name" value="P-loop containing nucleoside triphosphate hydrolases"/>
    <property type="match status" value="1"/>
</dbReference>
<evidence type="ECO:0000313" key="1">
    <source>
        <dbReference type="EMBL" id="HJA79115.1"/>
    </source>
</evidence>
<dbReference type="InterPro" id="IPR027417">
    <property type="entry name" value="P-loop_NTPase"/>
</dbReference>
<organism evidence="1 2">
    <name type="scientific">Candidatus Desulfovibrio intestinavium</name>
    <dbReference type="NCBI Taxonomy" id="2838534"/>
    <lineage>
        <taxon>Bacteria</taxon>
        <taxon>Pseudomonadati</taxon>
        <taxon>Thermodesulfobacteriota</taxon>
        <taxon>Desulfovibrionia</taxon>
        <taxon>Desulfovibrionales</taxon>
        <taxon>Desulfovibrionaceae</taxon>
        <taxon>Desulfovibrio</taxon>
    </lineage>
</organism>
<dbReference type="Pfam" id="PF13177">
    <property type="entry name" value="DNA_pol3_delta2"/>
    <property type="match status" value="1"/>
</dbReference>
<sequence length="299" mass="32781">MATSDLFPEIAGPAFAPLRDRLQRLGERPPQVLLLEGGSEAQRLALSRWWACRLKCPQQPAPCGDCPVCRQVACGEHLDMLSYDGRISNREDEENPGVVRAFNMERVRDLKSRLRDAPHGPGCRVVTLAGLTLNRDEAANALLKSLEEPSPSTRFILLAAQREQLLPTLVSRAFCLTLPWPDSAGASPAVRPWEEALGEFLWSGRGLFERSSARNALDARLTGDILLACQKALGRVLAGREDVDNPLDMALSALDVPARALCGQWLAEAQEALTFAVTPARVLEALAARLFALRRRNMA</sequence>
<gene>
    <name evidence="1" type="ORF">H9784_06030</name>
</gene>